<reference evidence="1" key="1">
    <citation type="submission" date="2023-04" db="EMBL/GenBank/DDBJ databases">
        <title>Chromosome-level genome of Chaenocephalus aceratus.</title>
        <authorList>
            <person name="Park H."/>
        </authorList>
    </citation>
    <scope>NUCLEOTIDE SEQUENCE</scope>
    <source>
        <strain evidence="1">DE</strain>
        <tissue evidence="1">Muscle</tissue>
    </source>
</reference>
<name>A0AAD9CN53_DISEL</name>
<accession>A0AAD9CN53</accession>
<gene>
    <name evidence="1" type="ORF">KUDE01_012711</name>
</gene>
<comment type="caution">
    <text evidence="1">The sequence shown here is derived from an EMBL/GenBank/DDBJ whole genome shotgun (WGS) entry which is preliminary data.</text>
</comment>
<dbReference type="EMBL" id="JASDAP010000003">
    <property type="protein sequence ID" value="KAK1905530.1"/>
    <property type="molecule type" value="Genomic_DNA"/>
</dbReference>
<keyword evidence="2" id="KW-1185">Reference proteome</keyword>
<dbReference type="AlphaFoldDB" id="A0AAD9CN53"/>
<evidence type="ECO:0000313" key="2">
    <source>
        <dbReference type="Proteomes" id="UP001228049"/>
    </source>
</evidence>
<organism evidence="1 2">
    <name type="scientific">Dissostichus eleginoides</name>
    <name type="common">Patagonian toothfish</name>
    <name type="synonym">Dissostichus amissus</name>
    <dbReference type="NCBI Taxonomy" id="100907"/>
    <lineage>
        <taxon>Eukaryota</taxon>
        <taxon>Metazoa</taxon>
        <taxon>Chordata</taxon>
        <taxon>Craniata</taxon>
        <taxon>Vertebrata</taxon>
        <taxon>Euteleostomi</taxon>
        <taxon>Actinopterygii</taxon>
        <taxon>Neopterygii</taxon>
        <taxon>Teleostei</taxon>
        <taxon>Neoteleostei</taxon>
        <taxon>Acanthomorphata</taxon>
        <taxon>Eupercaria</taxon>
        <taxon>Perciformes</taxon>
        <taxon>Notothenioidei</taxon>
        <taxon>Nototheniidae</taxon>
        <taxon>Dissostichus</taxon>
    </lineage>
</organism>
<dbReference type="Proteomes" id="UP001228049">
    <property type="component" value="Unassembled WGS sequence"/>
</dbReference>
<protein>
    <submittedName>
        <fullName evidence="1">Sterol 3-beta-glucosyltransferase</fullName>
    </submittedName>
</protein>
<evidence type="ECO:0000313" key="1">
    <source>
        <dbReference type="EMBL" id="KAK1905530.1"/>
    </source>
</evidence>
<proteinExistence type="predicted"/>
<sequence length="76" mass="8731">MVGKERDLVLLQYPAGADSLPAAGEMKKSGCMEEDVGEFFRFYFKLPRFQQLLAVYIITLKRVIWFPRREATAACL</sequence>